<reference evidence="3" key="1">
    <citation type="journal article" date="2019" name="Int. J. Syst. Evol. Microbiol.">
        <title>The Global Catalogue of Microorganisms (GCM) 10K type strain sequencing project: providing services to taxonomists for standard genome sequencing and annotation.</title>
        <authorList>
            <consortium name="The Broad Institute Genomics Platform"/>
            <consortium name="The Broad Institute Genome Sequencing Center for Infectious Disease"/>
            <person name="Wu L."/>
            <person name="Ma J."/>
        </authorList>
    </citation>
    <scope>NUCLEOTIDE SEQUENCE [LARGE SCALE GENOMIC DNA]</scope>
    <source>
        <strain evidence="3">JCM 17214</strain>
    </source>
</reference>
<proteinExistence type="predicted"/>
<keyword evidence="3" id="KW-1185">Reference proteome</keyword>
<evidence type="ECO:0000313" key="3">
    <source>
        <dbReference type="Proteomes" id="UP001499909"/>
    </source>
</evidence>
<dbReference type="RefSeq" id="WP_345114312.1">
    <property type="nucleotide sequence ID" value="NZ_BAABDH010000041.1"/>
</dbReference>
<dbReference type="Proteomes" id="UP001499909">
    <property type="component" value="Unassembled WGS sequence"/>
</dbReference>
<dbReference type="Pfam" id="PF13380">
    <property type="entry name" value="CoA_binding_2"/>
    <property type="match status" value="1"/>
</dbReference>
<dbReference type="EMBL" id="BAABDH010000041">
    <property type="protein sequence ID" value="GAA3940044.1"/>
    <property type="molecule type" value="Genomic_DNA"/>
</dbReference>
<sequence length="119" mass="13307">MKKTLVLGASDNPARYSFRAVHQLRQHGHEVVPVGIRKGQVAGLAIHTDRPPEADIDTVTLYVGPQNQPAWYDYILDLNPKRIIFNPGTENAELEKLAQQRGIRTEEACTLVMLSIGNY</sequence>
<dbReference type="InterPro" id="IPR003781">
    <property type="entry name" value="CoA-bd"/>
</dbReference>
<protein>
    <submittedName>
        <fullName evidence="2">CoA-binding protein</fullName>
    </submittedName>
</protein>
<name>A0ABP7NBY1_9BACT</name>
<dbReference type="InterPro" id="IPR036291">
    <property type="entry name" value="NAD(P)-bd_dom_sf"/>
</dbReference>
<gene>
    <name evidence="2" type="ORF">GCM10022406_25120</name>
</gene>
<organism evidence="2 3">
    <name type="scientific">Hymenobacter algoricola</name>
    <dbReference type="NCBI Taxonomy" id="486267"/>
    <lineage>
        <taxon>Bacteria</taxon>
        <taxon>Pseudomonadati</taxon>
        <taxon>Bacteroidota</taxon>
        <taxon>Cytophagia</taxon>
        <taxon>Cytophagales</taxon>
        <taxon>Hymenobacteraceae</taxon>
        <taxon>Hymenobacter</taxon>
    </lineage>
</organism>
<comment type="caution">
    <text evidence="2">The sequence shown here is derived from an EMBL/GenBank/DDBJ whole genome shotgun (WGS) entry which is preliminary data.</text>
</comment>
<evidence type="ECO:0000313" key="2">
    <source>
        <dbReference type="EMBL" id="GAA3940044.1"/>
    </source>
</evidence>
<dbReference type="Gene3D" id="3.40.50.720">
    <property type="entry name" value="NAD(P)-binding Rossmann-like Domain"/>
    <property type="match status" value="1"/>
</dbReference>
<evidence type="ECO:0000259" key="1">
    <source>
        <dbReference type="Pfam" id="PF13380"/>
    </source>
</evidence>
<feature type="domain" description="CoA-binding" evidence="1">
    <location>
        <begin position="2"/>
        <end position="114"/>
    </location>
</feature>
<accession>A0ABP7NBY1</accession>
<dbReference type="SUPFAM" id="SSF51735">
    <property type="entry name" value="NAD(P)-binding Rossmann-fold domains"/>
    <property type="match status" value="1"/>
</dbReference>